<protein>
    <recommendedName>
        <fullName evidence="3">tRNA pseudouridine(55) synthase</fullName>
        <ecNumber evidence="3">5.4.99.25</ecNumber>
    </recommendedName>
</protein>
<dbReference type="EC" id="5.4.99.25" evidence="3"/>
<dbReference type="GO" id="GO:0160148">
    <property type="term" value="F:tRNA pseudouridine(55) synthase activity"/>
    <property type="evidence" value="ECO:0007669"/>
    <property type="project" value="UniProtKB-EC"/>
</dbReference>
<proteinExistence type="inferred from homology"/>
<evidence type="ECO:0000256" key="5">
    <source>
        <dbReference type="ARBA" id="ARBA00023235"/>
    </source>
</evidence>
<dbReference type="Gene3D" id="3.30.2350.10">
    <property type="entry name" value="Pseudouridine synthase"/>
    <property type="match status" value="1"/>
</dbReference>
<dbReference type="GO" id="GO:0003723">
    <property type="term" value="F:RNA binding"/>
    <property type="evidence" value="ECO:0007669"/>
    <property type="project" value="InterPro"/>
</dbReference>
<accession>A0A8H7VCF4</accession>
<dbReference type="Proteomes" id="UP000650833">
    <property type="component" value="Unassembled WGS sequence"/>
</dbReference>
<feature type="domain" description="Pseudouridine synthase II N-terminal" evidence="6">
    <location>
        <begin position="49"/>
        <end position="184"/>
    </location>
</feature>
<gene>
    <name evidence="7" type="ORF">INT46_006111</name>
</gene>
<organism evidence="7 8">
    <name type="scientific">Mucor plumbeus</name>
    <dbReference type="NCBI Taxonomy" id="97098"/>
    <lineage>
        <taxon>Eukaryota</taxon>
        <taxon>Fungi</taxon>
        <taxon>Fungi incertae sedis</taxon>
        <taxon>Mucoromycota</taxon>
        <taxon>Mucoromycotina</taxon>
        <taxon>Mucoromycetes</taxon>
        <taxon>Mucorales</taxon>
        <taxon>Mucorineae</taxon>
        <taxon>Mucoraceae</taxon>
        <taxon>Mucor</taxon>
    </lineage>
</organism>
<dbReference type="GO" id="GO:0006400">
    <property type="term" value="P:tRNA modification"/>
    <property type="evidence" value="ECO:0007669"/>
    <property type="project" value="TreeGrafter"/>
</dbReference>
<evidence type="ECO:0000256" key="3">
    <source>
        <dbReference type="ARBA" id="ARBA00012787"/>
    </source>
</evidence>
<dbReference type="Pfam" id="PF01509">
    <property type="entry name" value="TruB_N"/>
    <property type="match status" value="1"/>
</dbReference>
<dbReference type="InterPro" id="IPR020103">
    <property type="entry name" value="PsdUridine_synth_cat_dom_sf"/>
</dbReference>
<evidence type="ECO:0000256" key="1">
    <source>
        <dbReference type="ARBA" id="ARBA00001166"/>
    </source>
</evidence>
<reference evidence="7" key="1">
    <citation type="submission" date="2020-12" db="EMBL/GenBank/DDBJ databases">
        <title>Metabolic potential, ecology and presence of endohyphal bacteria is reflected in genomic diversity of Mucoromycotina.</title>
        <authorList>
            <person name="Muszewska A."/>
            <person name="Okrasinska A."/>
            <person name="Steczkiewicz K."/>
            <person name="Drgas O."/>
            <person name="Orlowska M."/>
            <person name="Perlinska-Lenart U."/>
            <person name="Aleksandrzak-Piekarczyk T."/>
            <person name="Szatraj K."/>
            <person name="Zielenkiewicz U."/>
            <person name="Pilsyk S."/>
            <person name="Malc E."/>
            <person name="Mieczkowski P."/>
            <person name="Kruszewska J.S."/>
            <person name="Biernat P."/>
            <person name="Pawlowska J."/>
        </authorList>
    </citation>
    <scope>NUCLEOTIDE SEQUENCE</scope>
    <source>
        <strain evidence="7">CBS 226.32</strain>
    </source>
</reference>
<comment type="catalytic activity">
    <reaction evidence="1">
        <text>a uridine in mRNA = a pseudouridine in mRNA</text>
        <dbReference type="Rhea" id="RHEA:56644"/>
        <dbReference type="Rhea" id="RHEA-COMP:14658"/>
        <dbReference type="Rhea" id="RHEA-COMP:14659"/>
        <dbReference type="ChEBI" id="CHEBI:65314"/>
        <dbReference type="ChEBI" id="CHEBI:65315"/>
    </reaction>
</comment>
<sequence>MSLKYALNGVFSVYKPKGWTSRKATDFVQYGLSNELWTLETPIRQKDRVKIGHGGTLDPMAEGILGVGKGCKQLTDYLECTKVGITKEYIVEAKFGQSTDTFDGEGQVTQIGKTDHLTRDLIEKTLPQYQGHVTQVPPIYSALKMNGKKLYDYARQGVPLPKPIEPRKVFIEEIELIDFNDTELNDMAISMGTCAHMTALKRTRQGVFTVQDTLKLDSTFSVGSVLPKLGVVN</sequence>
<keyword evidence="4" id="KW-0819">tRNA processing</keyword>
<name>A0A8H7VCF4_9FUNG</name>
<dbReference type="SUPFAM" id="SSF55120">
    <property type="entry name" value="Pseudouridine synthase"/>
    <property type="match status" value="1"/>
</dbReference>
<evidence type="ECO:0000256" key="4">
    <source>
        <dbReference type="ARBA" id="ARBA00022694"/>
    </source>
</evidence>
<evidence type="ECO:0000313" key="8">
    <source>
        <dbReference type="Proteomes" id="UP000650833"/>
    </source>
</evidence>
<dbReference type="GO" id="GO:0005634">
    <property type="term" value="C:nucleus"/>
    <property type="evidence" value="ECO:0007669"/>
    <property type="project" value="TreeGrafter"/>
</dbReference>
<comment type="similarity">
    <text evidence="2">Belongs to the pseudouridine synthase TruB family.</text>
</comment>
<keyword evidence="8" id="KW-1185">Reference proteome</keyword>
<dbReference type="OrthoDB" id="9995526at2759"/>
<dbReference type="InterPro" id="IPR002501">
    <property type="entry name" value="PsdUridine_synth_N"/>
</dbReference>
<dbReference type="AlphaFoldDB" id="A0A8H7VCF4"/>
<keyword evidence="5" id="KW-0413">Isomerase</keyword>
<evidence type="ECO:0000259" key="6">
    <source>
        <dbReference type="Pfam" id="PF01509"/>
    </source>
</evidence>
<dbReference type="PANTHER" id="PTHR13767:SF2">
    <property type="entry name" value="PSEUDOURIDYLATE SYNTHASE TRUB1"/>
    <property type="match status" value="1"/>
</dbReference>
<comment type="caution">
    <text evidence="7">The sequence shown here is derived from an EMBL/GenBank/DDBJ whole genome shotgun (WGS) entry which is preliminary data.</text>
</comment>
<dbReference type="EMBL" id="JAEPRC010000033">
    <property type="protein sequence ID" value="KAG2213682.1"/>
    <property type="molecule type" value="Genomic_DNA"/>
</dbReference>
<dbReference type="GO" id="GO:1990481">
    <property type="term" value="P:mRNA pseudouridine synthesis"/>
    <property type="evidence" value="ECO:0007669"/>
    <property type="project" value="TreeGrafter"/>
</dbReference>
<dbReference type="PANTHER" id="PTHR13767">
    <property type="entry name" value="TRNA-PSEUDOURIDINE SYNTHASE"/>
    <property type="match status" value="1"/>
</dbReference>
<evidence type="ECO:0000256" key="2">
    <source>
        <dbReference type="ARBA" id="ARBA00008999"/>
    </source>
</evidence>
<dbReference type="InterPro" id="IPR014780">
    <property type="entry name" value="tRNA_psdUridine_synth_TruB"/>
</dbReference>
<evidence type="ECO:0000313" key="7">
    <source>
        <dbReference type="EMBL" id="KAG2213682.1"/>
    </source>
</evidence>